<proteinExistence type="predicted"/>
<dbReference type="Proteomes" id="UP000324222">
    <property type="component" value="Unassembled WGS sequence"/>
</dbReference>
<sequence>MGGRWRAELATHTFHHDLPNCDSEAALVLVALGWRASGCVAVVLPPLGPHGPGGSMTVVVAGACPTLSNHWWRGRAGERPPRQAGPCPRQVTRCARPVPAPLVHRVTSCTSHLVRTEAPLIYYPCVILMVIMTR</sequence>
<evidence type="ECO:0000313" key="2">
    <source>
        <dbReference type="Proteomes" id="UP000324222"/>
    </source>
</evidence>
<comment type="caution">
    <text evidence="1">The sequence shown here is derived from an EMBL/GenBank/DDBJ whole genome shotgun (WGS) entry which is preliminary data.</text>
</comment>
<dbReference type="AlphaFoldDB" id="A0A5B7EU23"/>
<organism evidence="1 2">
    <name type="scientific">Portunus trituberculatus</name>
    <name type="common">Swimming crab</name>
    <name type="synonym">Neptunus trituberculatus</name>
    <dbReference type="NCBI Taxonomy" id="210409"/>
    <lineage>
        <taxon>Eukaryota</taxon>
        <taxon>Metazoa</taxon>
        <taxon>Ecdysozoa</taxon>
        <taxon>Arthropoda</taxon>
        <taxon>Crustacea</taxon>
        <taxon>Multicrustacea</taxon>
        <taxon>Malacostraca</taxon>
        <taxon>Eumalacostraca</taxon>
        <taxon>Eucarida</taxon>
        <taxon>Decapoda</taxon>
        <taxon>Pleocyemata</taxon>
        <taxon>Brachyura</taxon>
        <taxon>Eubrachyura</taxon>
        <taxon>Portunoidea</taxon>
        <taxon>Portunidae</taxon>
        <taxon>Portuninae</taxon>
        <taxon>Portunus</taxon>
    </lineage>
</organism>
<accession>A0A5B7EU23</accession>
<gene>
    <name evidence="1" type="ORF">E2C01_031916</name>
</gene>
<protein>
    <submittedName>
        <fullName evidence="1">Uncharacterized protein</fullName>
    </submittedName>
</protein>
<name>A0A5B7EU23_PORTR</name>
<keyword evidence="2" id="KW-1185">Reference proteome</keyword>
<dbReference type="EMBL" id="VSRR010004058">
    <property type="protein sequence ID" value="MPC38410.1"/>
    <property type="molecule type" value="Genomic_DNA"/>
</dbReference>
<evidence type="ECO:0000313" key="1">
    <source>
        <dbReference type="EMBL" id="MPC38410.1"/>
    </source>
</evidence>
<reference evidence="1 2" key="1">
    <citation type="submission" date="2019-05" db="EMBL/GenBank/DDBJ databases">
        <title>Another draft genome of Portunus trituberculatus and its Hox gene families provides insights of decapod evolution.</title>
        <authorList>
            <person name="Jeong J.-H."/>
            <person name="Song I."/>
            <person name="Kim S."/>
            <person name="Choi T."/>
            <person name="Kim D."/>
            <person name="Ryu S."/>
            <person name="Kim W."/>
        </authorList>
    </citation>
    <scope>NUCLEOTIDE SEQUENCE [LARGE SCALE GENOMIC DNA]</scope>
    <source>
        <tissue evidence="1">Muscle</tissue>
    </source>
</reference>